<dbReference type="Pfam" id="PF00857">
    <property type="entry name" value="Isochorismatase"/>
    <property type="match status" value="1"/>
</dbReference>
<evidence type="ECO:0000313" key="4">
    <source>
        <dbReference type="Proteomes" id="UP001385499"/>
    </source>
</evidence>
<evidence type="ECO:0000313" key="3">
    <source>
        <dbReference type="EMBL" id="MEJ8472499.1"/>
    </source>
</evidence>
<gene>
    <name evidence="3" type="ORF">V6575_00225</name>
</gene>
<dbReference type="Gene3D" id="3.40.50.850">
    <property type="entry name" value="Isochorismatase-like"/>
    <property type="match status" value="1"/>
</dbReference>
<dbReference type="EMBL" id="JBAKIA010000001">
    <property type="protein sequence ID" value="MEJ8472499.1"/>
    <property type="molecule type" value="Genomic_DNA"/>
</dbReference>
<dbReference type="CDD" id="cd00431">
    <property type="entry name" value="cysteine_hydrolases"/>
    <property type="match status" value="1"/>
</dbReference>
<name>A0ABU8TEC2_9HYPH</name>
<dbReference type="InterPro" id="IPR036380">
    <property type="entry name" value="Isochorismatase-like_sf"/>
</dbReference>
<reference evidence="3 4" key="1">
    <citation type="submission" date="2024-02" db="EMBL/GenBank/DDBJ databases">
        <title>Roseibium algae sp. nov., isolated from marine alga (Grateloupia sp.), showing potential in myo-inositol conversion.</title>
        <authorList>
            <person name="Wang Y."/>
        </authorList>
    </citation>
    <scope>NUCLEOTIDE SEQUENCE [LARGE SCALE GENOMIC DNA]</scope>
    <source>
        <strain evidence="3 4">H3510</strain>
    </source>
</reference>
<accession>A0ABU8TEC2</accession>
<feature type="domain" description="Isochorismatase-like" evidence="2">
    <location>
        <begin position="56"/>
        <end position="242"/>
    </location>
</feature>
<organism evidence="3 4">
    <name type="scientific">Roseibium algae</name>
    <dbReference type="NCBI Taxonomy" id="3123038"/>
    <lineage>
        <taxon>Bacteria</taxon>
        <taxon>Pseudomonadati</taxon>
        <taxon>Pseudomonadota</taxon>
        <taxon>Alphaproteobacteria</taxon>
        <taxon>Hyphomicrobiales</taxon>
        <taxon>Stappiaceae</taxon>
        <taxon>Roseibium</taxon>
    </lineage>
</organism>
<dbReference type="InterPro" id="IPR000868">
    <property type="entry name" value="Isochorismatase-like_dom"/>
</dbReference>
<dbReference type="GO" id="GO:0016787">
    <property type="term" value="F:hydrolase activity"/>
    <property type="evidence" value="ECO:0007669"/>
    <property type="project" value="UniProtKB-KW"/>
</dbReference>
<sequence length="263" mass="29087">MSDLTQTTLASSNGARHEDRWTREHEAVSLVRRRSRERPIRFGALPETVEVDLATCAFVVIDMQNDFLHPEGWFAAERGADVSPLKTPIVTINELSRAFRQAEVPVVHLNWGVRPDAANLPANVLDKGSDCGTRAGYADRIGSGPVLVSGEWGALSLEAIQVEPDDIMVNKHRLSGFRDNEFDQILRRFGITTLFFAGVNIDRCVFATLMDGAFQGYDVILVEDACATVSPEYVTEAILYLVRLLYGFTAESTDLLKALTSPK</sequence>
<keyword evidence="1 3" id="KW-0378">Hydrolase</keyword>
<dbReference type="PANTHER" id="PTHR43540">
    <property type="entry name" value="PEROXYUREIDOACRYLATE/UREIDOACRYLATE AMIDOHYDROLASE-RELATED"/>
    <property type="match status" value="1"/>
</dbReference>
<dbReference type="PANTHER" id="PTHR43540:SF9">
    <property type="entry name" value="FAMILY HYDROLASE, PUTATIVE (AFU_ORTHOLOGUE AFUA_2G08700)-RELATED"/>
    <property type="match status" value="1"/>
</dbReference>
<comment type="caution">
    <text evidence="3">The sequence shown here is derived from an EMBL/GenBank/DDBJ whole genome shotgun (WGS) entry which is preliminary data.</text>
</comment>
<proteinExistence type="predicted"/>
<dbReference type="EC" id="3.-.-.-" evidence="3"/>
<keyword evidence="4" id="KW-1185">Reference proteome</keyword>
<protein>
    <submittedName>
        <fullName evidence="3">Isochorismatase family cysteine hydrolase</fullName>
        <ecNumber evidence="3">3.-.-.-</ecNumber>
    </submittedName>
</protein>
<dbReference type="RefSeq" id="WP_340271963.1">
    <property type="nucleotide sequence ID" value="NZ_JBAKIA010000001.1"/>
</dbReference>
<dbReference type="InterPro" id="IPR050272">
    <property type="entry name" value="Isochorismatase-like_hydrls"/>
</dbReference>
<evidence type="ECO:0000256" key="1">
    <source>
        <dbReference type="ARBA" id="ARBA00022801"/>
    </source>
</evidence>
<evidence type="ECO:0000259" key="2">
    <source>
        <dbReference type="Pfam" id="PF00857"/>
    </source>
</evidence>
<dbReference type="Proteomes" id="UP001385499">
    <property type="component" value="Unassembled WGS sequence"/>
</dbReference>
<dbReference type="SUPFAM" id="SSF52499">
    <property type="entry name" value="Isochorismatase-like hydrolases"/>
    <property type="match status" value="1"/>
</dbReference>